<dbReference type="PANTHER" id="PTHR36484">
    <property type="entry name" value="OS01G0558700 PROTEIN"/>
    <property type="match status" value="1"/>
</dbReference>
<keyword evidence="3" id="KW-1185">Reference proteome</keyword>
<reference evidence="2" key="1">
    <citation type="submission" date="2020-05" db="EMBL/GenBank/DDBJ databases">
        <title>WGS assembly of Panicum virgatum.</title>
        <authorList>
            <person name="Lovell J.T."/>
            <person name="Jenkins J."/>
            <person name="Shu S."/>
            <person name="Juenger T.E."/>
            <person name="Schmutz J."/>
        </authorList>
    </citation>
    <scope>NUCLEOTIDE SEQUENCE</scope>
    <source>
        <strain evidence="2">AP13</strain>
    </source>
</reference>
<protein>
    <submittedName>
        <fullName evidence="2">Uncharacterized protein</fullName>
    </submittedName>
</protein>
<comment type="caution">
    <text evidence="2">The sequence shown here is derived from an EMBL/GenBank/DDBJ whole genome shotgun (WGS) entry which is preliminary data.</text>
</comment>
<sequence length="110" mass="11594">MERNSLLQGVRDTDTSAGRYKIAPPPHDSPGKPVPRHMSVGETTAKASANGGGGSQPKAPLSRGSARFERLLSGLGAGPLVDVEPDKVKDEIRRWAKKVAALVLQLSLDA</sequence>
<dbReference type="PANTHER" id="PTHR36484:SF1">
    <property type="entry name" value="OS05G0542001 PROTEIN"/>
    <property type="match status" value="1"/>
</dbReference>
<dbReference type="Proteomes" id="UP000823388">
    <property type="component" value="Chromosome 5N"/>
</dbReference>
<feature type="region of interest" description="Disordered" evidence="1">
    <location>
        <begin position="1"/>
        <end position="64"/>
    </location>
</feature>
<evidence type="ECO:0000313" key="3">
    <source>
        <dbReference type="Proteomes" id="UP000823388"/>
    </source>
</evidence>
<proteinExistence type="predicted"/>
<accession>A0A8T0S249</accession>
<dbReference type="EMBL" id="CM029046">
    <property type="protein sequence ID" value="KAG2591118.1"/>
    <property type="molecule type" value="Genomic_DNA"/>
</dbReference>
<evidence type="ECO:0000256" key="1">
    <source>
        <dbReference type="SAM" id="MobiDB-lite"/>
    </source>
</evidence>
<organism evidence="2 3">
    <name type="scientific">Panicum virgatum</name>
    <name type="common">Blackwell switchgrass</name>
    <dbReference type="NCBI Taxonomy" id="38727"/>
    <lineage>
        <taxon>Eukaryota</taxon>
        <taxon>Viridiplantae</taxon>
        <taxon>Streptophyta</taxon>
        <taxon>Embryophyta</taxon>
        <taxon>Tracheophyta</taxon>
        <taxon>Spermatophyta</taxon>
        <taxon>Magnoliopsida</taxon>
        <taxon>Liliopsida</taxon>
        <taxon>Poales</taxon>
        <taxon>Poaceae</taxon>
        <taxon>PACMAD clade</taxon>
        <taxon>Panicoideae</taxon>
        <taxon>Panicodae</taxon>
        <taxon>Paniceae</taxon>
        <taxon>Panicinae</taxon>
        <taxon>Panicum</taxon>
        <taxon>Panicum sect. Hiantes</taxon>
    </lineage>
</organism>
<evidence type="ECO:0000313" key="2">
    <source>
        <dbReference type="EMBL" id="KAG2591118.1"/>
    </source>
</evidence>
<dbReference type="AlphaFoldDB" id="A0A8T0S249"/>
<gene>
    <name evidence="2" type="ORF">PVAP13_5NG443940</name>
</gene>
<name>A0A8T0S249_PANVG</name>